<accession>A0A921QKU7</accession>
<reference evidence="2" key="2">
    <citation type="submission" date="2020-10" db="EMBL/GenBank/DDBJ databases">
        <authorList>
            <person name="Cooper E.A."/>
            <person name="Brenton Z.W."/>
            <person name="Flinn B.S."/>
            <person name="Jenkins J."/>
            <person name="Shu S."/>
            <person name="Flowers D."/>
            <person name="Luo F."/>
            <person name="Wang Y."/>
            <person name="Xia P."/>
            <person name="Barry K."/>
            <person name="Daum C."/>
            <person name="Lipzen A."/>
            <person name="Yoshinaga Y."/>
            <person name="Schmutz J."/>
            <person name="Saski C."/>
            <person name="Vermerris W."/>
            <person name="Kresovich S."/>
        </authorList>
    </citation>
    <scope>NUCLEOTIDE SEQUENCE</scope>
</reference>
<dbReference type="PANTHER" id="PTHR31696">
    <property type="entry name" value="PROTEIN MIZU-KUSSEI 1"/>
    <property type="match status" value="1"/>
</dbReference>
<dbReference type="EMBL" id="CM027686">
    <property type="protein sequence ID" value="KAG0522695.1"/>
    <property type="molecule type" value="Genomic_DNA"/>
</dbReference>
<feature type="compositionally biased region" description="Low complexity" evidence="1">
    <location>
        <begin position="130"/>
        <end position="148"/>
    </location>
</feature>
<reference evidence="2" key="1">
    <citation type="journal article" date="2019" name="BMC Genomics">
        <title>A new reference genome for Sorghum bicolor reveals high levels of sequence similarity between sweet and grain genotypes: implications for the genetics of sugar metabolism.</title>
        <authorList>
            <person name="Cooper E.A."/>
            <person name="Brenton Z.W."/>
            <person name="Flinn B.S."/>
            <person name="Jenkins J."/>
            <person name="Shu S."/>
            <person name="Flowers D."/>
            <person name="Luo F."/>
            <person name="Wang Y."/>
            <person name="Xia P."/>
            <person name="Barry K."/>
            <person name="Daum C."/>
            <person name="Lipzen A."/>
            <person name="Yoshinaga Y."/>
            <person name="Schmutz J."/>
            <person name="Saski C."/>
            <person name="Vermerris W."/>
            <person name="Kresovich S."/>
        </authorList>
    </citation>
    <scope>NUCLEOTIDE SEQUENCE</scope>
</reference>
<sequence>MGGFAIHPAPGRRPSDSLPPSAAGNGTTTTTTTTSSSSSSSAASSFSLDDAVRRGVHHHHHQTRRTPGHTLEEPPSRRRNRAEGRHGNGASSSSSRSARLLQRLRHALPVLTLTPRCGKMQQVGTPSEIAAAASSSSSSSSCSSSSAAPAPKGVSFSRPCRRVTGTLYGHRRGRVVLALQETPRCLPTLVVELALQTHALLRELGNPAGARIVLETERRAVSLSEPAADARATRGGGRGRAPPLLDEPSWTMFCNGKKTGYAVRREATDDDLTVMETLRVVSMGAGVLPGTRATSLVIDAAAVAADDEVPYMRGCFDHFIGSRDSESLYMVAPQGGGTGPELAVFFVRL</sequence>
<evidence type="ECO:0000313" key="3">
    <source>
        <dbReference type="Proteomes" id="UP000807115"/>
    </source>
</evidence>
<evidence type="ECO:0008006" key="4">
    <source>
        <dbReference type="Google" id="ProtNLM"/>
    </source>
</evidence>
<dbReference type="AlphaFoldDB" id="A0A921QKU7"/>
<comment type="caution">
    <text evidence="2">The sequence shown here is derived from an EMBL/GenBank/DDBJ whole genome shotgun (WGS) entry which is preliminary data.</text>
</comment>
<dbReference type="InterPro" id="IPR006460">
    <property type="entry name" value="MIZ1-like_pln"/>
</dbReference>
<dbReference type="Proteomes" id="UP000807115">
    <property type="component" value="Chromosome 7"/>
</dbReference>
<feature type="region of interest" description="Disordered" evidence="1">
    <location>
        <begin position="128"/>
        <end position="156"/>
    </location>
</feature>
<dbReference type="Pfam" id="PF04759">
    <property type="entry name" value="DUF617"/>
    <property type="match status" value="1"/>
</dbReference>
<dbReference type="PANTHER" id="PTHR31696:SF4">
    <property type="entry name" value="OS08G0171800 PROTEIN"/>
    <property type="match status" value="1"/>
</dbReference>
<feature type="compositionally biased region" description="Basic residues" evidence="1">
    <location>
        <begin position="54"/>
        <end position="67"/>
    </location>
</feature>
<name>A0A921QKU7_SORBI</name>
<dbReference type="GO" id="GO:0010274">
    <property type="term" value="P:hydrotropism"/>
    <property type="evidence" value="ECO:0007669"/>
    <property type="project" value="InterPro"/>
</dbReference>
<feature type="compositionally biased region" description="Low complexity" evidence="1">
    <location>
        <begin position="27"/>
        <end position="45"/>
    </location>
</feature>
<evidence type="ECO:0000313" key="2">
    <source>
        <dbReference type="EMBL" id="KAG0522695.1"/>
    </source>
</evidence>
<gene>
    <name evidence="2" type="ORF">BDA96_07G059700</name>
</gene>
<dbReference type="NCBIfam" id="TIGR01570">
    <property type="entry name" value="A_thal_3588"/>
    <property type="match status" value="1"/>
</dbReference>
<organism evidence="2 3">
    <name type="scientific">Sorghum bicolor</name>
    <name type="common">Sorghum</name>
    <name type="synonym">Sorghum vulgare</name>
    <dbReference type="NCBI Taxonomy" id="4558"/>
    <lineage>
        <taxon>Eukaryota</taxon>
        <taxon>Viridiplantae</taxon>
        <taxon>Streptophyta</taxon>
        <taxon>Embryophyta</taxon>
        <taxon>Tracheophyta</taxon>
        <taxon>Spermatophyta</taxon>
        <taxon>Magnoliopsida</taxon>
        <taxon>Liliopsida</taxon>
        <taxon>Poales</taxon>
        <taxon>Poaceae</taxon>
        <taxon>PACMAD clade</taxon>
        <taxon>Panicoideae</taxon>
        <taxon>Andropogonodae</taxon>
        <taxon>Andropogoneae</taxon>
        <taxon>Sorghinae</taxon>
        <taxon>Sorghum</taxon>
    </lineage>
</organism>
<protein>
    <recommendedName>
        <fullName evidence="4">Protein MIZU-KUSSEI 1</fullName>
    </recommendedName>
</protein>
<feature type="region of interest" description="Disordered" evidence="1">
    <location>
        <begin position="1"/>
        <end position="97"/>
    </location>
</feature>
<evidence type="ECO:0000256" key="1">
    <source>
        <dbReference type="SAM" id="MobiDB-lite"/>
    </source>
</evidence>
<feature type="compositionally biased region" description="Basic and acidic residues" evidence="1">
    <location>
        <begin position="70"/>
        <end position="86"/>
    </location>
</feature>
<proteinExistence type="predicted"/>